<gene>
    <name evidence="1" type="ORF">KIPB_016105</name>
</gene>
<dbReference type="AlphaFoldDB" id="A0A9K3DCM9"/>
<evidence type="ECO:0000313" key="1">
    <source>
        <dbReference type="EMBL" id="GIQ92377.1"/>
    </source>
</evidence>
<proteinExistence type="predicted"/>
<sequence>MNIALYVMLLEPSVMCMDLCMYFR</sequence>
<dbReference type="EMBL" id="BDIP01009553">
    <property type="protein sequence ID" value="GIQ92377.1"/>
    <property type="molecule type" value="Genomic_DNA"/>
</dbReference>
<accession>A0A9K3DCM9</accession>
<feature type="non-terminal residue" evidence="1">
    <location>
        <position position="24"/>
    </location>
</feature>
<reference evidence="1 2" key="1">
    <citation type="journal article" date="2018" name="PLoS ONE">
        <title>The draft genome of Kipferlia bialata reveals reductive genome evolution in fornicate parasites.</title>
        <authorList>
            <person name="Tanifuji G."/>
            <person name="Takabayashi S."/>
            <person name="Kume K."/>
            <person name="Takagi M."/>
            <person name="Nakayama T."/>
            <person name="Kamikawa R."/>
            <person name="Inagaki Y."/>
            <person name="Hashimoto T."/>
        </authorList>
    </citation>
    <scope>NUCLEOTIDE SEQUENCE [LARGE SCALE GENOMIC DNA]</scope>
    <source>
        <strain evidence="1">NY0173</strain>
    </source>
</reference>
<name>A0A9K3DCM9_9EUKA</name>
<keyword evidence="2" id="KW-1185">Reference proteome</keyword>
<comment type="caution">
    <text evidence="1">The sequence shown here is derived from an EMBL/GenBank/DDBJ whole genome shotgun (WGS) entry which is preliminary data.</text>
</comment>
<dbReference type="Proteomes" id="UP000265618">
    <property type="component" value="Unassembled WGS sequence"/>
</dbReference>
<evidence type="ECO:0000313" key="2">
    <source>
        <dbReference type="Proteomes" id="UP000265618"/>
    </source>
</evidence>
<protein>
    <submittedName>
        <fullName evidence="1">Uncharacterized protein</fullName>
    </submittedName>
</protein>
<organism evidence="1 2">
    <name type="scientific">Kipferlia bialata</name>
    <dbReference type="NCBI Taxonomy" id="797122"/>
    <lineage>
        <taxon>Eukaryota</taxon>
        <taxon>Metamonada</taxon>
        <taxon>Carpediemonas-like organisms</taxon>
        <taxon>Kipferlia</taxon>
    </lineage>
</organism>